<organism evidence="1">
    <name type="scientific">marine metagenome</name>
    <dbReference type="NCBI Taxonomy" id="408172"/>
    <lineage>
        <taxon>unclassified sequences</taxon>
        <taxon>metagenomes</taxon>
        <taxon>ecological metagenomes</taxon>
    </lineage>
</organism>
<feature type="non-terminal residue" evidence="1">
    <location>
        <position position="222"/>
    </location>
</feature>
<accession>A0A382Y2G4</accession>
<protein>
    <submittedName>
        <fullName evidence="1">Uncharacterized protein</fullName>
    </submittedName>
</protein>
<gene>
    <name evidence="1" type="ORF">METZ01_LOCUS430287</name>
</gene>
<sequence>MGSELVITRWTRGCIGGSIRRNHQIMRKLIAITSAGLITLTGCTNPKAGQGIMVGGVTSTGALAQVRLTRTDKLVRSYVQGPSGARWDVPGKAGVVEFSLLEAGGSDVLETQLVEAKAQHDFIARAAFKKLKAGERYEIRTRIGRSVDDLEKGPTANFKSLPGKGKAAPVHFVVVTGMNYGKFHGDERIDRATHLAHNNTELPTPYAGTDKHLGYPALASIL</sequence>
<name>A0A382Y2G4_9ZZZZ</name>
<dbReference type="AlphaFoldDB" id="A0A382Y2G4"/>
<evidence type="ECO:0000313" key="1">
    <source>
        <dbReference type="EMBL" id="SVD77433.1"/>
    </source>
</evidence>
<dbReference type="EMBL" id="UINC01172381">
    <property type="protein sequence ID" value="SVD77433.1"/>
    <property type="molecule type" value="Genomic_DNA"/>
</dbReference>
<reference evidence="1" key="1">
    <citation type="submission" date="2018-05" db="EMBL/GenBank/DDBJ databases">
        <authorList>
            <person name="Lanie J.A."/>
            <person name="Ng W.-L."/>
            <person name="Kazmierczak K.M."/>
            <person name="Andrzejewski T.M."/>
            <person name="Davidsen T.M."/>
            <person name="Wayne K.J."/>
            <person name="Tettelin H."/>
            <person name="Glass J.I."/>
            <person name="Rusch D."/>
            <person name="Podicherti R."/>
            <person name="Tsui H.-C.T."/>
            <person name="Winkler M.E."/>
        </authorList>
    </citation>
    <scope>NUCLEOTIDE SEQUENCE</scope>
</reference>
<proteinExistence type="predicted"/>